<accession>A0ABT1E5X7</accession>
<keyword evidence="8 10" id="KW-0472">Membrane</keyword>
<evidence type="ECO:0000256" key="11">
    <source>
        <dbReference type="SAM" id="Phobius"/>
    </source>
</evidence>
<protein>
    <submittedName>
        <fullName evidence="14">Hemolysin family protein</fullName>
    </submittedName>
</protein>
<evidence type="ECO:0000256" key="5">
    <source>
        <dbReference type="ARBA" id="ARBA00022737"/>
    </source>
</evidence>
<dbReference type="EMBL" id="JAMZFW010000002">
    <property type="protein sequence ID" value="MCP1101219.1"/>
    <property type="molecule type" value="Genomic_DNA"/>
</dbReference>
<comment type="similarity">
    <text evidence="2">Belongs to the UPF0053 family.</text>
</comment>
<keyword evidence="5" id="KW-0677">Repeat</keyword>
<feature type="domain" description="CBS" evidence="12">
    <location>
        <begin position="284"/>
        <end position="341"/>
    </location>
</feature>
<comment type="subcellular location">
    <subcellularLocation>
        <location evidence="1">Cell membrane</location>
        <topology evidence="1">Multi-pass membrane protein</topology>
    </subcellularLocation>
</comment>
<evidence type="ECO:0000256" key="10">
    <source>
        <dbReference type="PROSITE-ProRule" id="PRU01193"/>
    </source>
</evidence>
<dbReference type="InterPro" id="IPR016169">
    <property type="entry name" value="FAD-bd_PCMH_sub2"/>
</dbReference>
<dbReference type="SUPFAM" id="SSF56176">
    <property type="entry name" value="FAD-binding/transporter-associated domain-like"/>
    <property type="match status" value="1"/>
</dbReference>
<dbReference type="InterPro" id="IPR046342">
    <property type="entry name" value="CBS_dom_sf"/>
</dbReference>
<dbReference type="InterPro" id="IPR005170">
    <property type="entry name" value="Transptr-assoc_dom"/>
</dbReference>
<comment type="caution">
    <text evidence="14">The sequence shown here is derived from an EMBL/GenBank/DDBJ whole genome shotgun (WGS) entry which is preliminary data.</text>
</comment>
<reference evidence="14 15" key="1">
    <citation type="journal article" date="2022" name="Genome Biol. Evol.">
        <title>Host diet, physiology and behaviors set the stage for Lachnospiraceae cladogenesis.</title>
        <authorList>
            <person name="Vera-Ponce De Leon A."/>
            <person name="Schneider M."/>
            <person name="Jahnes B.C."/>
            <person name="Sadowski V."/>
            <person name="Camuy-Velez L.A."/>
            <person name="Duan J."/>
            <person name="Sabree Z.L."/>
        </authorList>
    </citation>
    <scope>NUCLEOTIDE SEQUENCE [LARGE SCALE GENOMIC DNA]</scope>
    <source>
        <strain evidence="14 15">PAL113</strain>
    </source>
</reference>
<dbReference type="Gene3D" id="3.10.580.10">
    <property type="entry name" value="CBS-domain"/>
    <property type="match status" value="1"/>
</dbReference>
<dbReference type="CDD" id="cd04590">
    <property type="entry name" value="CBS_pair_CorC_HlyC_assoc"/>
    <property type="match status" value="1"/>
</dbReference>
<dbReference type="InterPro" id="IPR044751">
    <property type="entry name" value="Ion_transp-like_CBS"/>
</dbReference>
<dbReference type="InterPro" id="IPR051676">
    <property type="entry name" value="UPF0053_domain"/>
</dbReference>
<dbReference type="SMART" id="SM01091">
    <property type="entry name" value="CorC_HlyC"/>
    <property type="match status" value="1"/>
</dbReference>
<evidence type="ECO:0000256" key="8">
    <source>
        <dbReference type="ARBA" id="ARBA00023136"/>
    </source>
</evidence>
<evidence type="ECO:0000256" key="9">
    <source>
        <dbReference type="PROSITE-ProRule" id="PRU00703"/>
    </source>
</evidence>
<feature type="transmembrane region" description="Helical" evidence="11">
    <location>
        <begin position="135"/>
        <end position="157"/>
    </location>
</feature>
<dbReference type="PROSITE" id="PS51371">
    <property type="entry name" value="CBS"/>
    <property type="match status" value="1"/>
</dbReference>
<dbReference type="RefSeq" id="WP_262065001.1">
    <property type="nucleotide sequence ID" value="NZ_JAMXOD010000002.1"/>
</dbReference>
<dbReference type="PANTHER" id="PTHR43099:SF5">
    <property type="entry name" value="HLYC_CORC FAMILY TRANSPORTER"/>
    <property type="match status" value="1"/>
</dbReference>
<name>A0ABT1E5X7_9FIRM</name>
<evidence type="ECO:0000313" key="14">
    <source>
        <dbReference type="EMBL" id="MCP1101219.1"/>
    </source>
</evidence>
<evidence type="ECO:0000256" key="7">
    <source>
        <dbReference type="ARBA" id="ARBA00023122"/>
    </source>
</evidence>
<keyword evidence="4 10" id="KW-0812">Transmembrane</keyword>
<dbReference type="Pfam" id="PF01595">
    <property type="entry name" value="CNNM"/>
    <property type="match status" value="1"/>
</dbReference>
<dbReference type="Proteomes" id="UP001523566">
    <property type="component" value="Unassembled WGS sequence"/>
</dbReference>
<dbReference type="Pfam" id="PF00571">
    <property type="entry name" value="CBS"/>
    <property type="match status" value="1"/>
</dbReference>
<dbReference type="Gene3D" id="3.30.465.10">
    <property type="match status" value="1"/>
</dbReference>
<feature type="transmembrane region" description="Helical" evidence="11">
    <location>
        <begin position="57"/>
        <end position="77"/>
    </location>
</feature>
<feature type="transmembrane region" description="Helical" evidence="11">
    <location>
        <begin position="6"/>
        <end position="26"/>
    </location>
</feature>
<dbReference type="PROSITE" id="PS51846">
    <property type="entry name" value="CNNM"/>
    <property type="match status" value="1"/>
</dbReference>
<dbReference type="Pfam" id="PF03471">
    <property type="entry name" value="CorC_HlyC"/>
    <property type="match status" value="1"/>
</dbReference>
<keyword evidence="6 10" id="KW-1133">Transmembrane helix</keyword>
<proteinExistence type="inferred from homology"/>
<evidence type="ECO:0000256" key="2">
    <source>
        <dbReference type="ARBA" id="ARBA00006337"/>
    </source>
</evidence>
<keyword evidence="3" id="KW-1003">Cell membrane</keyword>
<evidence type="ECO:0000259" key="13">
    <source>
        <dbReference type="PROSITE" id="PS51846"/>
    </source>
</evidence>
<evidence type="ECO:0000259" key="12">
    <source>
        <dbReference type="PROSITE" id="PS51371"/>
    </source>
</evidence>
<organism evidence="14 15">
    <name type="scientific">Aequitasia blattaphilus</name>
    <dbReference type="NCBI Taxonomy" id="2949332"/>
    <lineage>
        <taxon>Bacteria</taxon>
        <taxon>Bacillati</taxon>
        <taxon>Bacillota</taxon>
        <taxon>Clostridia</taxon>
        <taxon>Lachnospirales</taxon>
        <taxon>Lachnospiraceae</taxon>
        <taxon>Aequitasia</taxon>
    </lineage>
</organism>
<sequence length="433" mass="48746">MLGPLLLQIVLIGLNAIFASAELAVISTNETKLKNRKEQGDKRAGRLIALTQQPAKFLATIQVAITLAGLLGSAFAADSFAKPLVEALIGAGVGVPRSALNTIAVVVITLILSFFTLVFGELVPKRIAMKRAEPMALSLSGLLYWVSKIFAPLVFILTKSTNGVLRLLRMNPGEEEEPVTEEEIRMMLLAGRAQGNIQKDETELIENVFEFNDIDVAQICTHRVDMTILDMEDDIEKWDAIIYESHHTNYPVYESDKENIIGILDTKEYFRLSERTKENALKEAVLKPYFVPESMKANVMFRNMQENRIYIAVVVDEYGGVTGIVTLHDLIEELVGNLYDLQEEVQPQEIEQRSEKEWLIRGGADLNNVAKTLKVDLPVEDEDYDTFGGFILKEIDRIPKDDEEFDLTAYGLYIQVKRVENHRILETVTKIIE</sequence>
<feature type="transmembrane region" description="Helical" evidence="11">
    <location>
        <begin position="103"/>
        <end position="123"/>
    </location>
</feature>
<evidence type="ECO:0000256" key="6">
    <source>
        <dbReference type="ARBA" id="ARBA00022989"/>
    </source>
</evidence>
<dbReference type="SUPFAM" id="SSF54631">
    <property type="entry name" value="CBS-domain pair"/>
    <property type="match status" value="1"/>
</dbReference>
<dbReference type="InterPro" id="IPR000644">
    <property type="entry name" value="CBS_dom"/>
</dbReference>
<evidence type="ECO:0000256" key="3">
    <source>
        <dbReference type="ARBA" id="ARBA00022475"/>
    </source>
</evidence>
<keyword evidence="7 9" id="KW-0129">CBS domain</keyword>
<evidence type="ECO:0000313" key="15">
    <source>
        <dbReference type="Proteomes" id="UP001523566"/>
    </source>
</evidence>
<dbReference type="InterPro" id="IPR036318">
    <property type="entry name" value="FAD-bd_PCMH-like_sf"/>
</dbReference>
<keyword evidence="15" id="KW-1185">Reference proteome</keyword>
<dbReference type="InterPro" id="IPR002550">
    <property type="entry name" value="CNNM"/>
</dbReference>
<feature type="domain" description="CNNM transmembrane" evidence="13">
    <location>
        <begin position="1"/>
        <end position="201"/>
    </location>
</feature>
<evidence type="ECO:0000256" key="1">
    <source>
        <dbReference type="ARBA" id="ARBA00004651"/>
    </source>
</evidence>
<gene>
    <name evidence="14" type="ORF">NK125_02175</name>
</gene>
<evidence type="ECO:0000256" key="4">
    <source>
        <dbReference type="ARBA" id="ARBA00022692"/>
    </source>
</evidence>
<dbReference type="PANTHER" id="PTHR43099">
    <property type="entry name" value="UPF0053 PROTEIN YRKA"/>
    <property type="match status" value="1"/>
</dbReference>